<dbReference type="AlphaFoldDB" id="A0A6I4VXC8"/>
<dbReference type="Pfam" id="PF00462">
    <property type="entry name" value="Glutaredoxin"/>
    <property type="match status" value="1"/>
</dbReference>
<proteinExistence type="predicted"/>
<dbReference type="Proteomes" id="UP000430692">
    <property type="component" value="Unassembled WGS sequence"/>
</dbReference>
<dbReference type="InterPro" id="IPR002109">
    <property type="entry name" value="Glutaredoxin"/>
</dbReference>
<accession>A0A6I4VXC8</accession>
<evidence type="ECO:0000313" key="2">
    <source>
        <dbReference type="EMBL" id="MXQ55513.1"/>
    </source>
</evidence>
<dbReference type="PROSITE" id="PS51354">
    <property type="entry name" value="GLUTAREDOXIN_2"/>
    <property type="match status" value="1"/>
</dbReference>
<dbReference type="Gene3D" id="3.40.30.10">
    <property type="entry name" value="Glutaredoxin"/>
    <property type="match status" value="1"/>
</dbReference>
<evidence type="ECO:0000259" key="1">
    <source>
        <dbReference type="Pfam" id="PF00462"/>
    </source>
</evidence>
<comment type="caution">
    <text evidence="2">The sequence shown here is derived from an EMBL/GenBank/DDBJ whole genome shotgun (WGS) entry which is preliminary data.</text>
</comment>
<evidence type="ECO:0000313" key="3">
    <source>
        <dbReference type="Proteomes" id="UP000430692"/>
    </source>
</evidence>
<reference evidence="2 3" key="1">
    <citation type="submission" date="2019-12" db="EMBL/GenBank/DDBJ databases">
        <title>Whole-genome analyses of novel actinobacteria.</title>
        <authorList>
            <person name="Sahin N."/>
            <person name="Saygin H."/>
        </authorList>
    </citation>
    <scope>NUCLEOTIDE SEQUENCE [LARGE SCALE GENOMIC DNA]</scope>
    <source>
        <strain evidence="2 3">KC615</strain>
    </source>
</reference>
<name>A0A6I4VXC8_9BACL</name>
<dbReference type="CDD" id="cd02976">
    <property type="entry name" value="NrdH"/>
    <property type="match status" value="1"/>
</dbReference>
<keyword evidence="3" id="KW-1185">Reference proteome</keyword>
<protein>
    <submittedName>
        <fullName evidence="2">Glutaredoxin family protein</fullName>
    </submittedName>
</protein>
<gene>
    <name evidence="2" type="ORF">GSM42_17670</name>
</gene>
<dbReference type="RefSeq" id="WP_160802866.1">
    <property type="nucleotide sequence ID" value="NZ_WUUL01000015.1"/>
</dbReference>
<dbReference type="EMBL" id="WUUL01000015">
    <property type="protein sequence ID" value="MXQ55513.1"/>
    <property type="molecule type" value="Genomic_DNA"/>
</dbReference>
<dbReference type="SUPFAM" id="SSF52833">
    <property type="entry name" value="Thioredoxin-like"/>
    <property type="match status" value="1"/>
</dbReference>
<feature type="domain" description="Glutaredoxin" evidence="1">
    <location>
        <begin position="3"/>
        <end position="59"/>
    </location>
</feature>
<organism evidence="2 3">
    <name type="scientific">Shimazuella alba</name>
    <dbReference type="NCBI Taxonomy" id="2690964"/>
    <lineage>
        <taxon>Bacteria</taxon>
        <taxon>Bacillati</taxon>
        <taxon>Bacillota</taxon>
        <taxon>Bacilli</taxon>
        <taxon>Bacillales</taxon>
        <taxon>Thermoactinomycetaceae</taxon>
        <taxon>Shimazuella</taxon>
    </lineage>
</organism>
<sequence>MEVIVYTKPHCIECNILKQFLDDHDISYELRDCGHNEERIAEVKAMGFLGVPVTVIGKKKIQGLKPDEILKALGR</sequence>
<dbReference type="InterPro" id="IPR036249">
    <property type="entry name" value="Thioredoxin-like_sf"/>
</dbReference>